<sequence>MTNQFIGYDPLTESLYRKKIQLNNDSNCFILFQRQHGQEEFTLLQELQIRGSDCVVIVYEVNKPYNAKEQIDRYLSMARHIKGDITVIIAGTKVDLRNESLDCKSYIDSIIEYCKERNLCYIETSSKDNININFLFQFAIYNFWFDSFQD</sequence>
<organism evidence="4 5">
    <name type="scientific">Reticulomyxa filosa</name>
    <dbReference type="NCBI Taxonomy" id="46433"/>
    <lineage>
        <taxon>Eukaryota</taxon>
        <taxon>Sar</taxon>
        <taxon>Rhizaria</taxon>
        <taxon>Retaria</taxon>
        <taxon>Foraminifera</taxon>
        <taxon>Monothalamids</taxon>
        <taxon>Reticulomyxidae</taxon>
        <taxon>Reticulomyxa</taxon>
    </lineage>
</organism>
<dbReference type="SMART" id="SM00173">
    <property type="entry name" value="RAS"/>
    <property type="match status" value="1"/>
</dbReference>
<dbReference type="InterPro" id="IPR001806">
    <property type="entry name" value="Small_GTPase"/>
</dbReference>
<dbReference type="PROSITE" id="PS51419">
    <property type="entry name" value="RAB"/>
    <property type="match status" value="1"/>
</dbReference>
<dbReference type="SUPFAM" id="SSF52540">
    <property type="entry name" value="P-loop containing nucleoside triphosphate hydrolases"/>
    <property type="match status" value="1"/>
</dbReference>
<dbReference type="AlphaFoldDB" id="X6P0Q3"/>
<protein>
    <submittedName>
        <fullName evidence="4">Rap 1A</fullName>
    </submittedName>
</protein>
<dbReference type="GO" id="GO:0005770">
    <property type="term" value="C:late endosome"/>
    <property type="evidence" value="ECO:0007669"/>
    <property type="project" value="TreeGrafter"/>
</dbReference>
<keyword evidence="3" id="KW-0342">GTP-binding</keyword>
<comment type="similarity">
    <text evidence="1">Belongs to the small GTPase superfamily. Rab family.</text>
</comment>
<dbReference type="PANTHER" id="PTHR47981">
    <property type="entry name" value="RAB FAMILY"/>
    <property type="match status" value="1"/>
</dbReference>
<evidence type="ECO:0000313" key="4">
    <source>
        <dbReference type="EMBL" id="ETO31713.1"/>
    </source>
</evidence>
<dbReference type="GO" id="GO:0003924">
    <property type="term" value="F:GTPase activity"/>
    <property type="evidence" value="ECO:0007669"/>
    <property type="project" value="InterPro"/>
</dbReference>
<comment type="caution">
    <text evidence="4">The sequence shown here is derived from an EMBL/GenBank/DDBJ whole genome shotgun (WGS) entry which is preliminary data.</text>
</comment>
<dbReference type="Gene3D" id="3.40.50.300">
    <property type="entry name" value="P-loop containing nucleotide triphosphate hydrolases"/>
    <property type="match status" value="1"/>
</dbReference>
<dbReference type="InterPro" id="IPR027417">
    <property type="entry name" value="P-loop_NTPase"/>
</dbReference>
<keyword evidence="5" id="KW-1185">Reference proteome</keyword>
<dbReference type="EMBL" id="ASPP01004756">
    <property type="protein sequence ID" value="ETO31713.1"/>
    <property type="molecule type" value="Genomic_DNA"/>
</dbReference>
<dbReference type="Pfam" id="PF00071">
    <property type="entry name" value="Ras"/>
    <property type="match status" value="1"/>
</dbReference>
<proteinExistence type="inferred from homology"/>
<dbReference type="PRINTS" id="PR00449">
    <property type="entry name" value="RASTRNSFRMNG"/>
</dbReference>
<dbReference type="GO" id="GO:0045335">
    <property type="term" value="C:phagocytic vesicle"/>
    <property type="evidence" value="ECO:0007669"/>
    <property type="project" value="TreeGrafter"/>
</dbReference>
<dbReference type="Proteomes" id="UP000023152">
    <property type="component" value="Unassembled WGS sequence"/>
</dbReference>
<reference evidence="4 5" key="1">
    <citation type="journal article" date="2013" name="Curr. Biol.">
        <title>The Genome of the Foraminiferan Reticulomyxa filosa.</title>
        <authorList>
            <person name="Glockner G."/>
            <person name="Hulsmann N."/>
            <person name="Schleicher M."/>
            <person name="Noegel A.A."/>
            <person name="Eichinger L."/>
            <person name="Gallinger C."/>
            <person name="Pawlowski J."/>
            <person name="Sierra R."/>
            <person name="Euteneuer U."/>
            <person name="Pillet L."/>
            <person name="Moustafa A."/>
            <person name="Platzer M."/>
            <person name="Groth M."/>
            <person name="Szafranski K."/>
            <person name="Schliwa M."/>
        </authorList>
    </citation>
    <scope>NUCLEOTIDE SEQUENCE [LARGE SCALE GENOMIC DNA]</scope>
</reference>
<evidence type="ECO:0000256" key="2">
    <source>
        <dbReference type="ARBA" id="ARBA00022741"/>
    </source>
</evidence>
<evidence type="ECO:0000313" key="5">
    <source>
        <dbReference type="Proteomes" id="UP000023152"/>
    </source>
</evidence>
<dbReference type="GO" id="GO:0005764">
    <property type="term" value="C:lysosome"/>
    <property type="evidence" value="ECO:0007669"/>
    <property type="project" value="TreeGrafter"/>
</dbReference>
<dbReference type="GO" id="GO:0090385">
    <property type="term" value="P:phagosome-lysosome fusion"/>
    <property type="evidence" value="ECO:0007669"/>
    <property type="project" value="TreeGrafter"/>
</dbReference>
<dbReference type="PANTHER" id="PTHR47981:SF20">
    <property type="entry name" value="RAS-RELATED PROTEIN RAB-7A"/>
    <property type="match status" value="1"/>
</dbReference>
<dbReference type="OrthoDB" id="10020961at2759"/>
<gene>
    <name evidence="4" type="ORF">RFI_05406</name>
</gene>
<dbReference type="GO" id="GO:0005525">
    <property type="term" value="F:GTP binding"/>
    <property type="evidence" value="ECO:0007669"/>
    <property type="project" value="UniProtKB-KW"/>
</dbReference>
<keyword evidence="2" id="KW-0547">Nucleotide-binding</keyword>
<accession>X6P0Q3</accession>
<evidence type="ECO:0000256" key="3">
    <source>
        <dbReference type="ARBA" id="ARBA00023134"/>
    </source>
</evidence>
<evidence type="ECO:0000256" key="1">
    <source>
        <dbReference type="ARBA" id="ARBA00006270"/>
    </source>
</evidence>
<name>X6P0Q3_RETFI</name>